<name>A0A1E5GAD7_9ENTE</name>
<dbReference type="EMBL" id="MIJZ01000016">
    <property type="protein sequence ID" value="OEG09659.1"/>
    <property type="molecule type" value="Genomic_DNA"/>
</dbReference>
<feature type="signal peptide" evidence="1">
    <location>
        <begin position="1"/>
        <end position="24"/>
    </location>
</feature>
<dbReference type="Gene3D" id="2.60.120.200">
    <property type="match status" value="1"/>
</dbReference>
<dbReference type="Proteomes" id="UP000094068">
    <property type="component" value="Unassembled WGS sequence"/>
</dbReference>
<sequence length="787" mass="87040">MNYYKLGYILSFFCLFLLPINSFAIESGTSSNTEYSAIESTENTLDPVSRPYDAIRDTRGIDYIPEGGITIDGLFDNPVGGTGFTIKNYVPNNSVNNGFPYSEITIGGKNNWISMWSLETNKLDFSQSFKGRMFVNFGTNQSDGFTFTMHNDTKKTQALTTAQNKRTDGQNLGVYGASASSQGLFTTTYPNTDAIKNSFSVEFDLYKNGKESYPNAFDVSDNPLGELNAPHLAYTFPGNLTATYQPIDKSVLGDISDANGWFSLGLVGRSARIQHNAYQYMNNALKTQSVQDGTWYEFNFNFDFDKKEFTYSLRDPKNGAETATILVPWNTLSSELKLSVNDNKAYWGFTAANGASEGSVKIVFADAPVELKYSLDNDVFNNEGENIVLETNGSNSQKFAKKGEDVSFKTTATLQNIAYETTNLIYQASLSANQFDLTTLKEAKVSVNDQYLGSYVPTVDTKNSKFILSMPVTAKKGDYVTIEFKVKSTTESAIDELSKFTSSLLLLNVNSGNQDFLSSMPIHFLLKHIADPITASWSNDAVTTTITKEIDRAALADTDYPLTFYYSGGTAGSVIHYKLVKDGQLLTDDTLINESNTSTQKSKELQLPNSALAYGNNIVNLSIYEEANPNTIIQLTAIITVNGSLQVTQVPNLLSWTNLKIGETKRELPRDAGNTIDLTVTDSRQRQTKDWSLSIATVTKDPTALASSNFVWKTSSGPSQLIPDKQSGNSLTIMDATTASLNRLYDYQLHFENTEGILLKNTEYLAIGTYKNKKTIQWTLNQVHMPD</sequence>
<organism evidence="2 3">
    <name type="scientific">Enterococcus ureasiticus</name>
    <dbReference type="NCBI Taxonomy" id="903984"/>
    <lineage>
        <taxon>Bacteria</taxon>
        <taxon>Bacillati</taxon>
        <taxon>Bacillota</taxon>
        <taxon>Bacilli</taxon>
        <taxon>Lactobacillales</taxon>
        <taxon>Enterococcaceae</taxon>
        <taxon>Enterococcus</taxon>
    </lineage>
</organism>
<keyword evidence="1" id="KW-0732">Signal</keyword>
<evidence type="ECO:0000313" key="2">
    <source>
        <dbReference type="EMBL" id="OEG09659.1"/>
    </source>
</evidence>
<dbReference type="InterPro" id="IPR013320">
    <property type="entry name" value="ConA-like_dom_sf"/>
</dbReference>
<reference evidence="3" key="1">
    <citation type="submission" date="2016-09" db="EMBL/GenBank/DDBJ databases">
        <authorList>
            <person name="Gulvik C.A."/>
        </authorList>
    </citation>
    <scope>NUCLEOTIDE SEQUENCE [LARGE SCALE GENOMIC DNA]</scope>
    <source>
        <strain evidence="3">DSM 23328</strain>
    </source>
</reference>
<evidence type="ECO:0000256" key="1">
    <source>
        <dbReference type="SAM" id="SignalP"/>
    </source>
</evidence>
<dbReference type="SUPFAM" id="SSF49899">
    <property type="entry name" value="Concanavalin A-like lectins/glucanases"/>
    <property type="match status" value="1"/>
</dbReference>
<evidence type="ECO:0000313" key="3">
    <source>
        <dbReference type="Proteomes" id="UP000094068"/>
    </source>
</evidence>
<proteinExistence type="predicted"/>
<dbReference type="RefSeq" id="WP_069647337.1">
    <property type="nucleotide sequence ID" value="NZ_MIJZ01000016.1"/>
</dbReference>
<gene>
    <name evidence="2" type="ORF">BCR21_15070</name>
</gene>
<protein>
    <recommendedName>
        <fullName evidence="4">WxL domain-containing protein</fullName>
    </recommendedName>
</protein>
<keyword evidence="3" id="KW-1185">Reference proteome</keyword>
<evidence type="ECO:0008006" key="4">
    <source>
        <dbReference type="Google" id="ProtNLM"/>
    </source>
</evidence>
<dbReference type="OrthoDB" id="2306834at2"/>
<feature type="chain" id="PRO_5009177203" description="WxL domain-containing protein" evidence="1">
    <location>
        <begin position="25"/>
        <end position="787"/>
    </location>
</feature>
<dbReference type="STRING" id="903984.BCR21_15070"/>
<dbReference type="AlphaFoldDB" id="A0A1E5GAD7"/>
<accession>A0A1E5GAD7</accession>
<comment type="caution">
    <text evidence="2">The sequence shown here is derived from an EMBL/GenBank/DDBJ whole genome shotgun (WGS) entry which is preliminary data.</text>
</comment>